<evidence type="ECO:0000256" key="2">
    <source>
        <dbReference type="ARBA" id="ARBA00023235"/>
    </source>
</evidence>
<evidence type="ECO:0000256" key="1">
    <source>
        <dbReference type="ARBA" id="ARBA00007673"/>
    </source>
</evidence>
<evidence type="ECO:0008006" key="5">
    <source>
        <dbReference type="Google" id="ProtNLM"/>
    </source>
</evidence>
<name>A0A1H2Y0U0_9BACL</name>
<evidence type="ECO:0000313" key="3">
    <source>
        <dbReference type="EMBL" id="SDW98680.1"/>
    </source>
</evidence>
<dbReference type="PANTHER" id="PTHR43709">
    <property type="entry name" value="ACONITATE ISOMERASE-RELATED"/>
    <property type="match status" value="1"/>
</dbReference>
<keyword evidence="2" id="KW-0413">Isomerase</keyword>
<dbReference type="GO" id="GO:0016853">
    <property type="term" value="F:isomerase activity"/>
    <property type="evidence" value="ECO:0007669"/>
    <property type="project" value="UniProtKB-KW"/>
</dbReference>
<keyword evidence="4" id="KW-1185">Reference proteome</keyword>
<dbReference type="STRING" id="89784.SAMN04489725_12622"/>
<dbReference type="InterPro" id="IPR007400">
    <property type="entry name" value="PrpF-like"/>
</dbReference>
<dbReference type="EMBL" id="FNOJ01000026">
    <property type="protein sequence ID" value="SDW98680.1"/>
    <property type="molecule type" value="Genomic_DNA"/>
</dbReference>
<gene>
    <name evidence="3" type="ORF">SAMN04489725_12622</name>
</gene>
<protein>
    <recommendedName>
        <fullName evidence="5">3-methylitaconate isomerase</fullName>
    </recommendedName>
</protein>
<sequence length="376" mass="40076">MALCTIPCAIYRGGTSKGIMVRGRDLPADPTERDRILLRLFGSPDPRQIDGLGGATPTTSKLAIVEASSRLDADVDYTFGQVSIDEPYIDYRPNCGNISSAVGPFAVNSGLVDVQRDGIATVRIYNTNTDALIVAHFAVKDGRFAPGGDTSIAGVPGTGSPIYLDFFRIGGGVSGSLLPTGRRVDEVVIKDGRRFRVTVIDAGNLTVLMDAEELGLLGSEVREVDMKHAWPTIEWVRQQVGRMLGLYDEHEIVNPTTHALPKIALVHTPVAYQTTSGSAVEACAYDISARVLTMGRLHPTYAVTGAIALAVACKLPGTVAHDHVSELGKAPGMIRIGHPAGILEVGAEVEDDTVPRVTKVTLMRTARPLIAGMAWI</sequence>
<accession>A0A1H2Y0U0</accession>
<proteinExistence type="inferred from homology"/>
<dbReference type="Gene3D" id="3.10.310.10">
    <property type="entry name" value="Diaminopimelate Epimerase, Chain A, domain 1"/>
    <property type="match status" value="2"/>
</dbReference>
<dbReference type="AlphaFoldDB" id="A0A1H2Y0U0"/>
<comment type="similarity">
    <text evidence="1">Belongs to the PrpF family.</text>
</comment>
<dbReference type="Proteomes" id="UP000182589">
    <property type="component" value="Unassembled WGS sequence"/>
</dbReference>
<dbReference type="RefSeq" id="WP_176780919.1">
    <property type="nucleotide sequence ID" value="NZ_FNOJ01000026.1"/>
</dbReference>
<dbReference type="PANTHER" id="PTHR43709:SF2">
    <property type="entry name" value="DUF453 DOMAIN PROTEIN (AFU_ORTHOLOGUE AFUA_6G00360)"/>
    <property type="match status" value="1"/>
</dbReference>
<organism evidence="3 4">
    <name type="scientific">Alicyclobacillus hesperidum</name>
    <dbReference type="NCBI Taxonomy" id="89784"/>
    <lineage>
        <taxon>Bacteria</taxon>
        <taxon>Bacillati</taxon>
        <taxon>Bacillota</taxon>
        <taxon>Bacilli</taxon>
        <taxon>Bacillales</taxon>
        <taxon>Alicyclobacillaceae</taxon>
        <taxon>Alicyclobacillus</taxon>
    </lineage>
</organism>
<evidence type="ECO:0000313" key="4">
    <source>
        <dbReference type="Proteomes" id="UP000182589"/>
    </source>
</evidence>
<dbReference type="Pfam" id="PF04303">
    <property type="entry name" value="PrpF"/>
    <property type="match status" value="1"/>
</dbReference>
<dbReference type="SUPFAM" id="SSF54506">
    <property type="entry name" value="Diaminopimelate epimerase-like"/>
    <property type="match status" value="2"/>
</dbReference>
<reference evidence="4" key="1">
    <citation type="submission" date="2016-10" db="EMBL/GenBank/DDBJ databases">
        <authorList>
            <person name="Varghese N."/>
        </authorList>
    </citation>
    <scope>NUCLEOTIDE SEQUENCE [LARGE SCALE GENOMIC DNA]</scope>
    <source>
        <strain evidence="4">DSM 12489</strain>
    </source>
</reference>